<accession>A0A0L0FF98</accession>
<organism evidence="1 2">
    <name type="scientific">Sphaeroforma arctica JP610</name>
    <dbReference type="NCBI Taxonomy" id="667725"/>
    <lineage>
        <taxon>Eukaryota</taxon>
        <taxon>Ichthyosporea</taxon>
        <taxon>Ichthyophonida</taxon>
        <taxon>Sphaeroforma</taxon>
    </lineage>
</organism>
<dbReference type="STRING" id="667725.A0A0L0FF98"/>
<dbReference type="Proteomes" id="UP000054560">
    <property type="component" value="Unassembled WGS sequence"/>
</dbReference>
<dbReference type="GO" id="GO:0005777">
    <property type="term" value="C:peroxisome"/>
    <property type="evidence" value="ECO:0007669"/>
    <property type="project" value="InterPro"/>
</dbReference>
<protein>
    <submittedName>
        <fullName evidence="1">Uncharacterized protein</fullName>
    </submittedName>
</protein>
<dbReference type="RefSeq" id="XP_014148625.1">
    <property type="nucleotide sequence ID" value="XM_014293150.1"/>
</dbReference>
<reference evidence="1 2" key="1">
    <citation type="submission" date="2011-02" db="EMBL/GenBank/DDBJ databases">
        <title>The Genome Sequence of Sphaeroforma arctica JP610.</title>
        <authorList>
            <consortium name="The Broad Institute Genome Sequencing Platform"/>
            <person name="Russ C."/>
            <person name="Cuomo C."/>
            <person name="Young S.K."/>
            <person name="Zeng Q."/>
            <person name="Gargeya S."/>
            <person name="Alvarado L."/>
            <person name="Berlin A."/>
            <person name="Chapman S.B."/>
            <person name="Chen Z."/>
            <person name="Freedman E."/>
            <person name="Gellesch M."/>
            <person name="Goldberg J."/>
            <person name="Griggs A."/>
            <person name="Gujja S."/>
            <person name="Heilman E."/>
            <person name="Heiman D."/>
            <person name="Howarth C."/>
            <person name="Mehta T."/>
            <person name="Neiman D."/>
            <person name="Pearson M."/>
            <person name="Roberts A."/>
            <person name="Saif S."/>
            <person name="Shea T."/>
            <person name="Shenoy N."/>
            <person name="Sisk P."/>
            <person name="Stolte C."/>
            <person name="Sykes S."/>
            <person name="White J."/>
            <person name="Yandava C."/>
            <person name="Burger G."/>
            <person name="Gray M.W."/>
            <person name="Holland P.W.H."/>
            <person name="King N."/>
            <person name="Lang F.B.F."/>
            <person name="Roger A.J."/>
            <person name="Ruiz-Trillo I."/>
            <person name="Haas B."/>
            <person name="Nusbaum C."/>
            <person name="Birren B."/>
        </authorList>
    </citation>
    <scope>NUCLEOTIDE SEQUENCE [LARGE SCALE GENOMIC DNA]</scope>
    <source>
        <strain evidence="1 2">JP610</strain>
    </source>
</reference>
<dbReference type="GeneID" id="25913241"/>
<dbReference type="InterPro" id="IPR033228">
    <property type="entry name" value="SZT2"/>
</dbReference>
<dbReference type="OrthoDB" id="43547at2759"/>
<evidence type="ECO:0000313" key="2">
    <source>
        <dbReference type="Proteomes" id="UP000054560"/>
    </source>
</evidence>
<name>A0A0L0FF98_9EUKA</name>
<dbReference type="eggNOG" id="ENOG502S3F3">
    <property type="taxonomic scope" value="Eukaryota"/>
</dbReference>
<dbReference type="EMBL" id="KQ244139">
    <property type="protein sequence ID" value="KNC74723.1"/>
    <property type="molecule type" value="Genomic_DNA"/>
</dbReference>
<evidence type="ECO:0000313" key="1">
    <source>
        <dbReference type="EMBL" id="KNC74723.1"/>
    </source>
</evidence>
<keyword evidence="2" id="KW-1185">Reference proteome</keyword>
<dbReference type="PANTHER" id="PTHR14918">
    <property type="entry name" value="KICSTOR COMPLEX PROTEIN SZT2"/>
    <property type="match status" value="1"/>
</dbReference>
<dbReference type="PANTHER" id="PTHR14918:SF3">
    <property type="entry name" value="KICSTOR COMPLEX PROTEIN SZT2"/>
    <property type="match status" value="1"/>
</dbReference>
<proteinExistence type="predicted"/>
<gene>
    <name evidence="1" type="ORF">SARC_12737</name>
</gene>
<feature type="non-terminal residue" evidence="1">
    <location>
        <position position="134"/>
    </location>
</feature>
<dbReference type="AlphaFoldDB" id="A0A0L0FF98"/>
<sequence>MEGEYFDAGYVFLLLGDTIFPNKRDCSLWLLNHLDEIVTPCHPHAATYSASQRMEVLSVIPSHYTLAHCDMASQPCRVVCTTKVVFLARRYRIVFSLDTSPSAFTINTSAAHTVADDIKSVLKRSLSALLRPFQ</sequence>